<dbReference type="EMBL" id="BAAANV010000030">
    <property type="protein sequence ID" value="GAA1538209.1"/>
    <property type="molecule type" value="Genomic_DNA"/>
</dbReference>
<dbReference type="Pfam" id="PF00291">
    <property type="entry name" value="PALP"/>
    <property type="match status" value="1"/>
</dbReference>
<sequence length="183" mass="18960">MFIQGIKTQAYEIWEDLGHTAPDTIVLVAGSGSQVIGHDLAWHELERADAVDQVPRLVMVQPASAAPLVDAFAKGADDVEPVVPAATMAEGTAIGNPVRGREVLVALRRCNGLAVATSEDAIAAATRTLAGRGLWAEPTSANAYAGYRALRDAGQLDGTGTTVLVLTGSGHKCAARMVEVFGG</sequence>
<keyword evidence="5" id="KW-1185">Reference proteome</keyword>
<reference evidence="4 5" key="1">
    <citation type="journal article" date="2019" name="Int. J. Syst. Evol. Microbiol.">
        <title>The Global Catalogue of Microorganisms (GCM) 10K type strain sequencing project: providing services to taxonomists for standard genome sequencing and annotation.</title>
        <authorList>
            <consortium name="The Broad Institute Genomics Platform"/>
            <consortium name="The Broad Institute Genome Sequencing Center for Infectious Disease"/>
            <person name="Wu L."/>
            <person name="Ma J."/>
        </authorList>
    </citation>
    <scope>NUCLEOTIDE SEQUENCE [LARGE SCALE GENOMIC DNA]</scope>
    <source>
        <strain evidence="4 5">JCM 14588</strain>
    </source>
</reference>
<evidence type="ECO:0000313" key="4">
    <source>
        <dbReference type="EMBL" id="GAA1538209.1"/>
    </source>
</evidence>
<feature type="domain" description="Tryptophan synthase beta chain-like PALP" evidence="3">
    <location>
        <begin position="2"/>
        <end position="168"/>
    </location>
</feature>
<proteinExistence type="predicted"/>
<dbReference type="Proteomes" id="UP001501288">
    <property type="component" value="Unassembled WGS sequence"/>
</dbReference>
<comment type="caution">
    <text evidence="4">The sequence shown here is derived from an EMBL/GenBank/DDBJ whole genome shotgun (WGS) entry which is preliminary data.</text>
</comment>
<dbReference type="InterPro" id="IPR036052">
    <property type="entry name" value="TrpB-like_PALP_sf"/>
</dbReference>
<gene>
    <name evidence="4" type="ORF">GCM10009762_09820</name>
</gene>
<name>A0ABN2BDM2_9MICO</name>
<dbReference type="Gene3D" id="3.40.50.1100">
    <property type="match status" value="1"/>
</dbReference>
<protein>
    <recommendedName>
        <fullName evidence="3">Tryptophan synthase beta chain-like PALP domain-containing protein</fullName>
    </recommendedName>
</protein>
<dbReference type="InterPro" id="IPR001926">
    <property type="entry name" value="TrpB-like_PALP"/>
</dbReference>
<evidence type="ECO:0000313" key="5">
    <source>
        <dbReference type="Proteomes" id="UP001501288"/>
    </source>
</evidence>
<dbReference type="SUPFAM" id="SSF53686">
    <property type="entry name" value="Tryptophan synthase beta subunit-like PLP-dependent enzymes"/>
    <property type="match status" value="1"/>
</dbReference>
<evidence type="ECO:0000256" key="2">
    <source>
        <dbReference type="ARBA" id="ARBA00022898"/>
    </source>
</evidence>
<evidence type="ECO:0000256" key="1">
    <source>
        <dbReference type="ARBA" id="ARBA00001933"/>
    </source>
</evidence>
<accession>A0ABN2BDM2</accession>
<evidence type="ECO:0000259" key="3">
    <source>
        <dbReference type="Pfam" id="PF00291"/>
    </source>
</evidence>
<keyword evidence="2" id="KW-0663">Pyridoxal phosphate</keyword>
<comment type="cofactor">
    <cofactor evidence="1">
        <name>pyridoxal 5'-phosphate</name>
        <dbReference type="ChEBI" id="CHEBI:597326"/>
    </cofactor>
</comment>
<organism evidence="4 5">
    <name type="scientific">Dermacoccus barathri</name>
    <dbReference type="NCBI Taxonomy" id="322601"/>
    <lineage>
        <taxon>Bacteria</taxon>
        <taxon>Bacillati</taxon>
        <taxon>Actinomycetota</taxon>
        <taxon>Actinomycetes</taxon>
        <taxon>Micrococcales</taxon>
        <taxon>Dermacoccaceae</taxon>
        <taxon>Dermacoccus</taxon>
    </lineage>
</organism>